<dbReference type="EMBL" id="KB536463">
    <property type="protein sequence ID" value="EMP33354.1"/>
    <property type="molecule type" value="Genomic_DNA"/>
</dbReference>
<evidence type="ECO:0000313" key="1">
    <source>
        <dbReference type="EMBL" id="EMP33354.1"/>
    </source>
</evidence>
<dbReference type="AlphaFoldDB" id="M7B8A7"/>
<accession>M7B8A7</accession>
<proteinExistence type="predicted"/>
<evidence type="ECO:0000313" key="2">
    <source>
        <dbReference type="Proteomes" id="UP000031443"/>
    </source>
</evidence>
<gene>
    <name evidence="1" type="ORF">UY3_09513</name>
</gene>
<keyword evidence="2" id="KW-1185">Reference proteome</keyword>
<protein>
    <submittedName>
        <fullName evidence="1">Uncharacterized protein</fullName>
    </submittedName>
</protein>
<organism evidence="1 2">
    <name type="scientific">Chelonia mydas</name>
    <name type="common">Green sea-turtle</name>
    <name type="synonym">Chelonia agassizi</name>
    <dbReference type="NCBI Taxonomy" id="8469"/>
    <lineage>
        <taxon>Eukaryota</taxon>
        <taxon>Metazoa</taxon>
        <taxon>Chordata</taxon>
        <taxon>Craniata</taxon>
        <taxon>Vertebrata</taxon>
        <taxon>Euteleostomi</taxon>
        <taxon>Archelosauria</taxon>
        <taxon>Testudinata</taxon>
        <taxon>Testudines</taxon>
        <taxon>Cryptodira</taxon>
        <taxon>Durocryptodira</taxon>
        <taxon>Americhelydia</taxon>
        <taxon>Chelonioidea</taxon>
        <taxon>Cheloniidae</taxon>
        <taxon>Chelonia</taxon>
    </lineage>
</organism>
<reference evidence="2" key="1">
    <citation type="journal article" date="2013" name="Nat. Genet.">
        <title>The draft genomes of soft-shell turtle and green sea turtle yield insights into the development and evolution of the turtle-specific body plan.</title>
        <authorList>
            <person name="Wang Z."/>
            <person name="Pascual-Anaya J."/>
            <person name="Zadissa A."/>
            <person name="Li W."/>
            <person name="Niimura Y."/>
            <person name="Huang Z."/>
            <person name="Li C."/>
            <person name="White S."/>
            <person name="Xiong Z."/>
            <person name="Fang D."/>
            <person name="Wang B."/>
            <person name="Ming Y."/>
            <person name="Chen Y."/>
            <person name="Zheng Y."/>
            <person name="Kuraku S."/>
            <person name="Pignatelli M."/>
            <person name="Herrero J."/>
            <person name="Beal K."/>
            <person name="Nozawa M."/>
            <person name="Li Q."/>
            <person name="Wang J."/>
            <person name="Zhang H."/>
            <person name="Yu L."/>
            <person name="Shigenobu S."/>
            <person name="Wang J."/>
            <person name="Liu J."/>
            <person name="Flicek P."/>
            <person name="Searle S."/>
            <person name="Wang J."/>
            <person name="Kuratani S."/>
            <person name="Yin Y."/>
            <person name="Aken B."/>
            <person name="Zhang G."/>
            <person name="Irie N."/>
        </authorList>
    </citation>
    <scope>NUCLEOTIDE SEQUENCE [LARGE SCALE GENOMIC DNA]</scope>
</reference>
<dbReference type="Proteomes" id="UP000031443">
    <property type="component" value="Unassembled WGS sequence"/>
</dbReference>
<name>M7B8A7_CHEMY</name>
<sequence length="109" mass="11840">MEEGLVRRIAVGIEQRRAEGQEDHRDCENQGKITELGIDYREERATINGLKNKRVHRKTVLLSHIGADPAPIDVNGKAPGVHLSTSSTSLATVQPPYGAASAANSGHRY</sequence>